<proteinExistence type="predicted"/>
<evidence type="ECO:0000313" key="3">
    <source>
        <dbReference type="Proteomes" id="UP000237105"/>
    </source>
</evidence>
<name>A0A2P5AM48_PARAD</name>
<organism evidence="2 3">
    <name type="scientific">Parasponia andersonii</name>
    <name type="common">Sponia andersonii</name>
    <dbReference type="NCBI Taxonomy" id="3476"/>
    <lineage>
        <taxon>Eukaryota</taxon>
        <taxon>Viridiplantae</taxon>
        <taxon>Streptophyta</taxon>
        <taxon>Embryophyta</taxon>
        <taxon>Tracheophyta</taxon>
        <taxon>Spermatophyta</taxon>
        <taxon>Magnoliopsida</taxon>
        <taxon>eudicotyledons</taxon>
        <taxon>Gunneridae</taxon>
        <taxon>Pentapetalae</taxon>
        <taxon>rosids</taxon>
        <taxon>fabids</taxon>
        <taxon>Rosales</taxon>
        <taxon>Cannabaceae</taxon>
        <taxon>Parasponia</taxon>
    </lineage>
</organism>
<reference evidence="3" key="1">
    <citation type="submission" date="2016-06" db="EMBL/GenBank/DDBJ databases">
        <title>Parallel loss of symbiosis genes in relatives of nitrogen-fixing non-legume Parasponia.</title>
        <authorList>
            <person name="Van Velzen R."/>
            <person name="Holmer R."/>
            <person name="Bu F."/>
            <person name="Rutten L."/>
            <person name="Van Zeijl A."/>
            <person name="Liu W."/>
            <person name="Santuari L."/>
            <person name="Cao Q."/>
            <person name="Sharma T."/>
            <person name="Shen D."/>
            <person name="Roswanjaya Y."/>
            <person name="Wardhani T."/>
            <person name="Kalhor M.S."/>
            <person name="Jansen J."/>
            <person name="Van den Hoogen J."/>
            <person name="Gungor B."/>
            <person name="Hartog M."/>
            <person name="Hontelez J."/>
            <person name="Verver J."/>
            <person name="Yang W.-C."/>
            <person name="Schijlen E."/>
            <person name="Repin R."/>
            <person name="Schilthuizen M."/>
            <person name="Schranz E."/>
            <person name="Heidstra R."/>
            <person name="Miyata K."/>
            <person name="Fedorova E."/>
            <person name="Kohlen W."/>
            <person name="Bisseling T."/>
            <person name="Smit S."/>
            <person name="Geurts R."/>
        </authorList>
    </citation>
    <scope>NUCLEOTIDE SEQUENCE [LARGE SCALE GENOMIC DNA]</scope>
    <source>
        <strain evidence="3">cv. WU1-14</strain>
    </source>
</reference>
<gene>
    <name evidence="2" type="ORF">PanWU01x14_318950</name>
</gene>
<accession>A0A2P5AM48</accession>
<comment type="caution">
    <text evidence="2">The sequence shown here is derived from an EMBL/GenBank/DDBJ whole genome shotgun (WGS) entry which is preliminary data.</text>
</comment>
<feature type="compositionally biased region" description="Low complexity" evidence="1">
    <location>
        <begin position="65"/>
        <end position="74"/>
    </location>
</feature>
<dbReference type="Proteomes" id="UP000237105">
    <property type="component" value="Unassembled WGS sequence"/>
</dbReference>
<dbReference type="AlphaFoldDB" id="A0A2P5AM48"/>
<evidence type="ECO:0000256" key="1">
    <source>
        <dbReference type="SAM" id="MobiDB-lite"/>
    </source>
</evidence>
<evidence type="ECO:0000313" key="2">
    <source>
        <dbReference type="EMBL" id="PON37614.1"/>
    </source>
</evidence>
<dbReference type="EMBL" id="JXTB01000523">
    <property type="protein sequence ID" value="PON37614.1"/>
    <property type="molecule type" value="Genomic_DNA"/>
</dbReference>
<keyword evidence="3" id="KW-1185">Reference proteome</keyword>
<feature type="region of interest" description="Disordered" evidence="1">
    <location>
        <begin position="62"/>
        <end position="83"/>
    </location>
</feature>
<protein>
    <submittedName>
        <fullName evidence="2">Uncharacterized protein</fullName>
    </submittedName>
</protein>
<sequence>MEEIWEFFRRLGLDTRPDLPVFRVRIDQMIALCKLYRRVCKSINHSEWPKIFRDGIQELLKEAQPSGSPSSSIGSEKEFDLNI</sequence>